<protein>
    <recommendedName>
        <fullName evidence="3">DUF38 domain-containing protein</fullName>
    </recommendedName>
</protein>
<dbReference type="GeneID" id="9827932"/>
<dbReference type="InterPro" id="IPR021942">
    <property type="entry name" value="DUF3557"/>
</dbReference>
<evidence type="ECO:0000313" key="2">
    <source>
        <dbReference type="Proteomes" id="UP000008281"/>
    </source>
</evidence>
<dbReference type="RefSeq" id="XP_003097507.2">
    <property type="nucleotide sequence ID" value="XM_003097459.2"/>
</dbReference>
<dbReference type="CTD" id="9827932"/>
<dbReference type="InParanoid" id="E3N210"/>
<reference evidence="1" key="1">
    <citation type="submission" date="2007-07" db="EMBL/GenBank/DDBJ databases">
        <title>PCAP assembly of the Caenorhabditis remanei genome.</title>
        <authorList>
            <consortium name="The Caenorhabditis remanei Sequencing Consortium"/>
            <person name="Wilson R.K."/>
        </authorList>
    </citation>
    <scope>NUCLEOTIDE SEQUENCE [LARGE SCALE GENOMIC DNA]</scope>
    <source>
        <strain evidence="1">PB4641</strain>
    </source>
</reference>
<dbReference type="HOGENOM" id="CLU_042576_3_1_1"/>
<evidence type="ECO:0008006" key="3">
    <source>
        <dbReference type="Google" id="ProtNLM"/>
    </source>
</evidence>
<evidence type="ECO:0000313" key="1">
    <source>
        <dbReference type="EMBL" id="EFO83976.1"/>
    </source>
</evidence>
<dbReference type="PANTHER" id="PTHR31379:SF1">
    <property type="entry name" value="F-BOX C PROTEIN-RELATED"/>
    <property type="match status" value="1"/>
</dbReference>
<dbReference type="KEGG" id="crq:GCK72_007904"/>
<keyword evidence="2" id="KW-1185">Reference proteome</keyword>
<dbReference type="Proteomes" id="UP000008281">
    <property type="component" value="Unassembled WGS sequence"/>
</dbReference>
<name>E3N210_CAERE</name>
<dbReference type="PANTHER" id="PTHR31379">
    <property type="entry name" value="F-BOX C PROTEIN-RELATED-RELATED"/>
    <property type="match status" value="1"/>
</dbReference>
<accession>E3N210</accession>
<sequence length="312" mass="36076">MPLPLSYPGLRCVLEHLEAVKRARIIGRSPVLQKVDKTIPLCLKNLHIKRHKLTINNLSIEYDKDEVKFKMNEKTISRKGLESREDTIKKLVHFYICGRSITRVDKLDWGYSLLPDRVMPVDLKLSINSLDAFSREDFETVLPFIDPHSFPLKTVIAIPETSIFDNQIVKSAETLIVNLCPLILYFINVRMATVEDLKKLKNKTVIFQNLWVMRNDIILLIKHQMETKKATGTTFVITTDDKGFIKKMLREFEQAFGEYRSYLDGVNERFLPGSSRFSIPINNESRIHVYAIEDPEEDGPYKIIVKPVPEIS</sequence>
<dbReference type="Pfam" id="PF12078">
    <property type="entry name" value="DUF3557"/>
    <property type="match status" value="1"/>
</dbReference>
<dbReference type="EMBL" id="DS268511">
    <property type="protein sequence ID" value="EFO83976.1"/>
    <property type="molecule type" value="Genomic_DNA"/>
</dbReference>
<dbReference type="AlphaFoldDB" id="E3N210"/>
<dbReference type="FunCoup" id="E3N210">
    <property type="interactions" value="426"/>
</dbReference>
<gene>
    <name evidence="1" type="ORF">CRE_17432</name>
</gene>
<proteinExistence type="predicted"/>
<organism evidence="2">
    <name type="scientific">Caenorhabditis remanei</name>
    <name type="common">Caenorhabditis vulgaris</name>
    <dbReference type="NCBI Taxonomy" id="31234"/>
    <lineage>
        <taxon>Eukaryota</taxon>
        <taxon>Metazoa</taxon>
        <taxon>Ecdysozoa</taxon>
        <taxon>Nematoda</taxon>
        <taxon>Chromadorea</taxon>
        <taxon>Rhabditida</taxon>
        <taxon>Rhabditina</taxon>
        <taxon>Rhabditomorpha</taxon>
        <taxon>Rhabditoidea</taxon>
        <taxon>Rhabditidae</taxon>
        <taxon>Peloderinae</taxon>
        <taxon>Caenorhabditis</taxon>
    </lineage>
</organism>